<keyword evidence="2" id="KW-1185">Reference proteome</keyword>
<accession>A0ABY3SDY3</accession>
<proteinExistence type="predicted"/>
<protein>
    <submittedName>
        <fullName evidence="1">AHH domain-containing protein</fullName>
    </submittedName>
</protein>
<dbReference type="Proteomes" id="UP001649230">
    <property type="component" value="Chromosome"/>
</dbReference>
<sequence>MIDPHAHHILFKKGLGKTQQELVKEGQEILKEYGIDSIMGLENLVWAPNRVKGQRRR</sequence>
<evidence type="ECO:0000313" key="1">
    <source>
        <dbReference type="EMBL" id="UJF32198.1"/>
    </source>
</evidence>
<evidence type="ECO:0000313" key="2">
    <source>
        <dbReference type="Proteomes" id="UP001649230"/>
    </source>
</evidence>
<organism evidence="1 2">
    <name type="scientific">Paenibacillus hexagrammi</name>
    <dbReference type="NCBI Taxonomy" id="2908839"/>
    <lineage>
        <taxon>Bacteria</taxon>
        <taxon>Bacillati</taxon>
        <taxon>Bacillota</taxon>
        <taxon>Bacilli</taxon>
        <taxon>Bacillales</taxon>
        <taxon>Paenibacillaceae</taxon>
        <taxon>Paenibacillus</taxon>
    </lineage>
</organism>
<reference evidence="1 2" key="1">
    <citation type="journal article" date="2024" name="Int. J. Syst. Evol. Microbiol.">
        <title>Paenibacillus hexagrammi sp. nov., a novel bacterium isolated from the gut content of Hexagrammos agrammus.</title>
        <authorList>
            <person name="Jung H.K."/>
            <person name="Kim D.G."/>
            <person name="Zin H."/>
            <person name="Park J."/>
            <person name="Jung H."/>
            <person name="Kim Y.O."/>
            <person name="Kong H.J."/>
            <person name="Kim J.W."/>
            <person name="Kim Y.S."/>
        </authorList>
    </citation>
    <scope>NUCLEOTIDE SEQUENCE [LARGE SCALE GENOMIC DNA]</scope>
    <source>
        <strain evidence="1 2">YPD9-1</strain>
    </source>
</reference>
<dbReference type="EMBL" id="CP090978">
    <property type="protein sequence ID" value="UJF32198.1"/>
    <property type="molecule type" value="Genomic_DNA"/>
</dbReference>
<name>A0ABY3SDY3_9BACL</name>
<gene>
    <name evidence="1" type="ORF">L0M14_21080</name>
</gene>